<dbReference type="PANTHER" id="PTHR46118">
    <property type="entry name" value="PROTEIN ABHD11"/>
    <property type="match status" value="1"/>
</dbReference>
<evidence type="ECO:0000259" key="2">
    <source>
        <dbReference type="Pfam" id="PF00561"/>
    </source>
</evidence>
<dbReference type="Gene3D" id="3.40.50.1820">
    <property type="entry name" value="alpha/beta hydrolase"/>
    <property type="match status" value="1"/>
</dbReference>
<dbReference type="SUPFAM" id="SSF53474">
    <property type="entry name" value="alpha/beta-Hydrolases"/>
    <property type="match status" value="1"/>
</dbReference>
<dbReference type="Pfam" id="PF00561">
    <property type="entry name" value="Abhydrolase_1"/>
    <property type="match status" value="1"/>
</dbReference>
<dbReference type="AlphaFoldDB" id="A0A1H9GBK4"/>
<gene>
    <name evidence="3" type="ORF">SAMN05444359_110119</name>
</gene>
<dbReference type="PRINTS" id="PR00111">
    <property type="entry name" value="ABHYDROLASE"/>
</dbReference>
<proteinExistence type="predicted"/>
<dbReference type="Proteomes" id="UP000199021">
    <property type="component" value="Unassembled WGS sequence"/>
</dbReference>
<dbReference type="OrthoDB" id="9808398at2"/>
<protein>
    <submittedName>
        <fullName evidence="3">Pimeloyl-ACP methyl ester carboxylesterase</fullName>
    </submittedName>
</protein>
<evidence type="ECO:0000313" key="3">
    <source>
        <dbReference type="EMBL" id="SEQ47565.1"/>
    </source>
</evidence>
<dbReference type="RefSeq" id="WP_090168162.1">
    <property type="nucleotide sequence ID" value="NZ_FOFB01000010.1"/>
</dbReference>
<name>A0A1H9GBK4_9BACT</name>
<feature type="domain" description="AB hydrolase-1" evidence="2">
    <location>
        <begin position="14"/>
        <end position="244"/>
    </location>
</feature>
<dbReference type="InterPro" id="IPR000073">
    <property type="entry name" value="AB_hydrolase_1"/>
</dbReference>
<keyword evidence="1" id="KW-0378">Hydrolase</keyword>
<accession>A0A1H9GBK4</accession>
<organism evidence="3 4">
    <name type="scientific">Neolewinella agarilytica</name>
    <dbReference type="NCBI Taxonomy" id="478744"/>
    <lineage>
        <taxon>Bacteria</taxon>
        <taxon>Pseudomonadati</taxon>
        <taxon>Bacteroidota</taxon>
        <taxon>Saprospiria</taxon>
        <taxon>Saprospirales</taxon>
        <taxon>Lewinellaceae</taxon>
        <taxon>Neolewinella</taxon>
    </lineage>
</organism>
<dbReference type="STRING" id="478744.SAMN05444359_110119"/>
<sequence length="257" mass="28149">MLHYKTFGEGNDGPPLVILHGLFGMLDNWQTLARRWAEQHTLVLADLRNHGRSPHEPDMNYDLMATDVAELLEELGHDRCYLLGHSMGGKVAMRTALKFPGLVEKLIVVDIAPRAYAPGHATIFAALEALDPSTVADRKEAAAQMANYVNDPGIQLFLLKNLARDPAGGYRWRMNLPVIAANYDELISGVAGPGERFPHPALFLRGGNSGYVKDDDLPLIKTHFPTAELVTVADAGHWVHAERPTELMAAVDAFLAG</sequence>
<keyword evidence="4" id="KW-1185">Reference proteome</keyword>
<reference evidence="4" key="1">
    <citation type="submission" date="2016-10" db="EMBL/GenBank/DDBJ databases">
        <authorList>
            <person name="Varghese N."/>
            <person name="Submissions S."/>
        </authorList>
    </citation>
    <scope>NUCLEOTIDE SEQUENCE [LARGE SCALE GENOMIC DNA]</scope>
    <source>
        <strain evidence="4">DSM 24740</strain>
    </source>
</reference>
<dbReference type="FunCoup" id="A0A1H9GBK4">
    <property type="interactions" value="212"/>
</dbReference>
<dbReference type="EMBL" id="FOFB01000010">
    <property type="protein sequence ID" value="SEQ47565.1"/>
    <property type="molecule type" value="Genomic_DNA"/>
</dbReference>
<dbReference type="InterPro" id="IPR029058">
    <property type="entry name" value="AB_hydrolase_fold"/>
</dbReference>
<dbReference type="PANTHER" id="PTHR46118:SF4">
    <property type="entry name" value="PROTEIN ABHD11"/>
    <property type="match status" value="1"/>
</dbReference>
<dbReference type="GO" id="GO:0016787">
    <property type="term" value="F:hydrolase activity"/>
    <property type="evidence" value="ECO:0007669"/>
    <property type="project" value="UniProtKB-KW"/>
</dbReference>
<evidence type="ECO:0000313" key="4">
    <source>
        <dbReference type="Proteomes" id="UP000199021"/>
    </source>
</evidence>
<evidence type="ECO:0000256" key="1">
    <source>
        <dbReference type="ARBA" id="ARBA00022801"/>
    </source>
</evidence>
<dbReference type="InParanoid" id="A0A1H9GBK4"/>